<dbReference type="PROSITE" id="PS51891">
    <property type="entry name" value="CENP_V_GFA"/>
    <property type="match status" value="1"/>
</dbReference>
<dbReference type="Proteomes" id="UP000028981">
    <property type="component" value="Unassembled WGS sequence"/>
</dbReference>
<dbReference type="PANTHER" id="PTHR33337">
    <property type="entry name" value="GFA DOMAIN-CONTAINING PROTEIN"/>
    <property type="match status" value="1"/>
</dbReference>
<dbReference type="PANTHER" id="PTHR33337:SF33">
    <property type="entry name" value="CENP-V_GFA DOMAIN-CONTAINING PROTEIN"/>
    <property type="match status" value="1"/>
</dbReference>
<keyword evidence="4" id="KW-0456">Lyase</keyword>
<dbReference type="InterPro" id="IPR011057">
    <property type="entry name" value="Mss4-like_sf"/>
</dbReference>
<dbReference type="GO" id="GO:0016846">
    <property type="term" value="F:carbon-sulfur lyase activity"/>
    <property type="evidence" value="ECO:0007669"/>
    <property type="project" value="InterPro"/>
</dbReference>
<evidence type="ECO:0000313" key="7">
    <source>
        <dbReference type="Proteomes" id="UP000028981"/>
    </source>
</evidence>
<protein>
    <recommendedName>
        <fullName evidence="5">CENP-V/GFA domain-containing protein</fullName>
    </recommendedName>
</protein>
<dbReference type="Pfam" id="PF04828">
    <property type="entry name" value="GFA"/>
    <property type="match status" value="1"/>
</dbReference>
<keyword evidence="3" id="KW-0862">Zinc</keyword>
<gene>
    <name evidence="6" type="ORF">JP75_23300</name>
</gene>
<organism evidence="6 7">
    <name type="scientific">Devosia riboflavina</name>
    <dbReference type="NCBI Taxonomy" id="46914"/>
    <lineage>
        <taxon>Bacteria</taxon>
        <taxon>Pseudomonadati</taxon>
        <taxon>Pseudomonadota</taxon>
        <taxon>Alphaproteobacteria</taxon>
        <taxon>Hyphomicrobiales</taxon>
        <taxon>Devosiaceae</taxon>
        <taxon>Devosia</taxon>
    </lineage>
</organism>
<feature type="domain" description="CENP-V/GFA" evidence="5">
    <location>
        <begin position="12"/>
        <end position="114"/>
    </location>
</feature>
<evidence type="ECO:0000256" key="1">
    <source>
        <dbReference type="ARBA" id="ARBA00005495"/>
    </source>
</evidence>
<dbReference type="SUPFAM" id="SSF51316">
    <property type="entry name" value="Mss4-like"/>
    <property type="match status" value="1"/>
</dbReference>
<proteinExistence type="inferred from homology"/>
<comment type="similarity">
    <text evidence="1">Belongs to the Gfa family.</text>
</comment>
<keyword evidence="2" id="KW-0479">Metal-binding</keyword>
<dbReference type="AlphaFoldDB" id="A0A087LWD1"/>
<comment type="caution">
    <text evidence="6">The sequence shown here is derived from an EMBL/GenBank/DDBJ whole genome shotgun (WGS) entry which is preliminary data.</text>
</comment>
<evidence type="ECO:0000256" key="3">
    <source>
        <dbReference type="ARBA" id="ARBA00022833"/>
    </source>
</evidence>
<sequence>MEDSMALPDFPVEGGCQCGRARYRLNASPLSVYNCHCKDCQRFSGAGWSMSVIVRNDDFELLQGEIDRYDRTADSGNVVRMNFCAHCHGWLWNDPPAGTIKVVRAGTLDDIDWAAPVGNIWTDSKAAWAHIDPAQVNFPKGAADRTPLFDAWTRSHQD</sequence>
<evidence type="ECO:0000256" key="2">
    <source>
        <dbReference type="ARBA" id="ARBA00022723"/>
    </source>
</evidence>
<name>A0A087LWD1_9HYPH</name>
<dbReference type="Gene3D" id="3.90.1590.10">
    <property type="entry name" value="glutathione-dependent formaldehyde- activating enzyme (gfa)"/>
    <property type="match status" value="1"/>
</dbReference>
<evidence type="ECO:0000256" key="4">
    <source>
        <dbReference type="ARBA" id="ARBA00023239"/>
    </source>
</evidence>
<dbReference type="InterPro" id="IPR006913">
    <property type="entry name" value="CENP-V/GFA"/>
</dbReference>
<keyword evidence="7" id="KW-1185">Reference proteome</keyword>
<reference evidence="6 7" key="1">
    <citation type="submission" date="2014-08" db="EMBL/GenBank/DDBJ databases">
        <authorList>
            <person name="Hassan Y.I."/>
            <person name="Lepp D."/>
            <person name="Zhou T."/>
        </authorList>
    </citation>
    <scope>NUCLEOTIDE SEQUENCE [LARGE SCALE GENOMIC DNA]</scope>
    <source>
        <strain evidence="6 7">IFO13584</strain>
    </source>
</reference>
<dbReference type="GO" id="GO:0046872">
    <property type="term" value="F:metal ion binding"/>
    <property type="evidence" value="ECO:0007669"/>
    <property type="project" value="UniProtKB-KW"/>
</dbReference>
<evidence type="ECO:0000259" key="5">
    <source>
        <dbReference type="PROSITE" id="PS51891"/>
    </source>
</evidence>
<dbReference type="EMBL" id="JQGC01000033">
    <property type="protein sequence ID" value="KFL28934.1"/>
    <property type="molecule type" value="Genomic_DNA"/>
</dbReference>
<dbReference type="STRING" id="46914.JP75_23300"/>
<evidence type="ECO:0000313" key="6">
    <source>
        <dbReference type="EMBL" id="KFL28934.1"/>
    </source>
</evidence>
<accession>A0A087LWD1</accession>